<sequence>MTYIIENANLYKQNRLENTSLLVDEGKILSVQQSFARYRYMKMNAQNFLMTSTHVFYMDGLPVVDDSFSSKNYFINKFLLHGCTTLLVSTPLIQYVHEIESEVYCIREFFEKCPLDFTIGVRIPIENFSVQMVQKCKRAKIPAIFIEIDNPKWLYKIPWGWIREAMFPYNCPLIPITNETGDNREKLLQLWNTMLTREKIPHIDKPLQEQTPLSLDVLKKIGIYPMKGYLQAGGELSYNLYLTEKEPIINELTNDFLNLPLAITVHKGDVIRVGKKIYYHPKKGEELIISRPSFFK</sequence>
<evidence type="ECO:0000313" key="2">
    <source>
        <dbReference type="Proteomes" id="UP001209318"/>
    </source>
</evidence>
<dbReference type="RefSeq" id="WP_263072942.1">
    <property type="nucleotide sequence ID" value="NZ_JAOUSF010000003.1"/>
</dbReference>
<organism evidence="1 2">
    <name type="scientific">Perspicuibacillus lycopersici</name>
    <dbReference type="NCBI Taxonomy" id="1325689"/>
    <lineage>
        <taxon>Bacteria</taxon>
        <taxon>Bacillati</taxon>
        <taxon>Bacillota</taxon>
        <taxon>Bacilli</taxon>
        <taxon>Bacillales</taxon>
        <taxon>Bacillaceae</taxon>
        <taxon>Perspicuibacillus</taxon>
    </lineage>
</organism>
<name>A0AAE3LQN5_9BACI</name>
<gene>
    <name evidence="1" type="ORF">OEV98_09035</name>
</gene>
<protein>
    <submittedName>
        <fullName evidence="1">Uncharacterized protein</fullName>
    </submittedName>
</protein>
<evidence type="ECO:0000313" key="1">
    <source>
        <dbReference type="EMBL" id="MCU9613704.1"/>
    </source>
</evidence>
<dbReference type="Proteomes" id="UP001209318">
    <property type="component" value="Unassembled WGS sequence"/>
</dbReference>
<reference evidence="1" key="1">
    <citation type="submission" date="2022-10" db="EMBL/GenBank/DDBJ databases">
        <title>Description of Fervidibacillus gen. nov. in the family Fervidibacillaceae fam. nov. with two species, Fervidibacillus albus sp. nov., and Fervidibacillus halotolerans sp. nov., isolated from tidal flat sediments.</title>
        <authorList>
            <person name="Kwon K.K."/>
            <person name="Yang S.-H."/>
        </authorList>
    </citation>
    <scope>NUCLEOTIDE SEQUENCE</scope>
    <source>
        <strain evidence="1">JCM 19140</strain>
    </source>
</reference>
<dbReference type="EMBL" id="JAOUSF010000003">
    <property type="protein sequence ID" value="MCU9613704.1"/>
    <property type="molecule type" value="Genomic_DNA"/>
</dbReference>
<dbReference type="AlphaFoldDB" id="A0AAE3LQN5"/>
<keyword evidence="2" id="KW-1185">Reference proteome</keyword>
<comment type="caution">
    <text evidence="1">The sequence shown here is derived from an EMBL/GenBank/DDBJ whole genome shotgun (WGS) entry which is preliminary data.</text>
</comment>
<accession>A0AAE3LQN5</accession>
<proteinExistence type="predicted"/>